<dbReference type="Proteomes" id="UP000678393">
    <property type="component" value="Unassembled WGS sequence"/>
</dbReference>
<evidence type="ECO:0000259" key="10">
    <source>
        <dbReference type="PROSITE" id="PS51465"/>
    </source>
</evidence>
<dbReference type="InterPro" id="IPR004156">
    <property type="entry name" value="OATP"/>
</dbReference>
<evidence type="ECO:0000313" key="11">
    <source>
        <dbReference type="EMBL" id="CAG5119222.1"/>
    </source>
</evidence>
<evidence type="ECO:0000313" key="12">
    <source>
        <dbReference type="Proteomes" id="UP000678393"/>
    </source>
</evidence>
<dbReference type="PANTHER" id="PTHR11388">
    <property type="entry name" value="ORGANIC ANION TRANSPORTER"/>
    <property type="match status" value="1"/>
</dbReference>
<dbReference type="GO" id="GO:0006811">
    <property type="term" value="P:monoatomic ion transport"/>
    <property type="evidence" value="ECO:0007669"/>
    <property type="project" value="UniProtKB-KW"/>
</dbReference>
<evidence type="ECO:0000256" key="5">
    <source>
        <dbReference type="ARBA" id="ARBA00022989"/>
    </source>
</evidence>
<feature type="transmembrane region" description="Helical" evidence="8">
    <location>
        <begin position="416"/>
        <end position="441"/>
    </location>
</feature>
<evidence type="ECO:0000256" key="8">
    <source>
        <dbReference type="RuleBase" id="RU362056"/>
    </source>
</evidence>
<feature type="transmembrane region" description="Helical" evidence="8">
    <location>
        <begin position="377"/>
        <end position="396"/>
    </location>
</feature>
<dbReference type="SUPFAM" id="SSF100895">
    <property type="entry name" value="Kazal-type serine protease inhibitors"/>
    <property type="match status" value="1"/>
</dbReference>
<dbReference type="GO" id="GO:0043252">
    <property type="term" value="P:sodium-independent organic anion transport"/>
    <property type="evidence" value="ECO:0007669"/>
    <property type="project" value="TreeGrafter"/>
</dbReference>
<dbReference type="Pfam" id="PF03137">
    <property type="entry name" value="OATP"/>
    <property type="match status" value="1"/>
</dbReference>
<dbReference type="CDD" id="cd17403">
    <property type="entry name" value="MFS_SLCO4_OATP4"/>
    <property type="match status" value="1"/>
</dbReference>
<accession>A0A8S3YUG4</accession>
<keyword evidence="4 8" id="KW-0812">Transmembrane</keyword>
<dbReference type="GO" id="GO:0016323">
    <property type="term" value="C:basolateral plasma membrane"/>
    <property type="evidence" value="ECO:0007669"/>
    <property type="project" value="TreeGrafter"/>
</dbReference>
<evidence type="ECO:0000256" key="1">
    <source>
        <dbReference type="ARBA" id="ARBA00004651"/>
    </source>
</evidence>
<dbReference type="InterPro" id="IPR002350">
    <property type="entry name" value="Kazal_dom"/>
</dbReference>
<dbReference type="PROSITE" id="PS51465">
    <property type="entry name" value="KAZAL_2"/>
    <property type="match status" value="1"/>
</dbReference>
<dbReference type="Pfam" id="PF07648">
    <property type="entry name" value="Kazal_2"/>
    <property type="match status" value="1"/>
</dbReference>
<dbReference type="Gene3D" id="1.20.1250.20">
    <property type="entry name" value="MFS general substrate transporter like domains"/>
    <property type="match status" value="1"/>
</dbReference>
<dbReference type="PROSITE" id="PS50850">
    <property type="entry name" value="MFS"/>
    <property type="match status" value="1"/>
</dbReference>
<keyword evidence="8" id="KW-0813">Transport</keyword>
<dbReference type="GO" id="GO:0015347">
    <property type="term" value="F:sodium-independent organic anion transmembrane transporter activity"/>
    <property type="evidence" value="ECO:0007669"/>
    <property type="project" value="TreeGrafter"/>
</dbReference>
<feature type="non-terminal residue" evidence="11">
    <location>
        <position position="1"/>
    </location>
</feature>
<keyword evidence="7" id="KW-1015">Disulfide bond</keyword>
<comment type="subcellular location">
    <subcellularLocation>
        <location evidence="1 8">Cell membrane</location>
        <topology evidence="1 8">Multi-pass membrane protein</topology>
    </subcellularLocation>
</comment>
<evidence type="ECO:0000256" key="4">
    <source>
        <dbReference type="ARBA" id="ARBA00022692"/>
    </source>
</evidence>
<feature type="transmembrane region" description="Helical" evidence="8">
    <location>
        <begin position="224"/>
        <end position="246"/>
    </location>
</feature>
<keyword evidence="12" id="KW-1185">Reference proteome</keyword>
<feature type="transmembrane region" description="Helical" evidence="8">
    <location>
        <begin position="577"/>
        <end position="602"/>
    </location>
</feature>
<keyword evidence="6 8" id="KW-0472">Membrane</keyword>
<gene>
    <name evidence="11" type="ORF">CUNI_LOCUS4780</name>
</gene>
<dbReference type="NCBIfam" id="TIGR00805">
    <property type="entry name" value="oat"/>
    <property type="match status" value="1"/>
</dbReference>
<protein>
    <recommendedName>
        <fullName evidence="8">Solute carrier organic anion transporter family member</fullName>
    </recommendedName>
</protein>
<evidence type="ECO:0000256" key="2">
    <source>
        <dbReference type="ARBA" id="ARBA00009657"/>
    </source>
</evidence>
<feature type="domain" description="Kazal-like" evidence="10">
    <location>
        <begin position="495"/>
        <end position="547"/>
    </location>
</feature>
<dbReference type="AlphaFoldDB" id="A0A8S3YUG4"/>
<feature type="transmembrane region" description="Helical" evidence="8">
    <location>
        <begin position="448"/>
        <end position="468"/>
    </location>
</feature>
<feature type="domain" description="Major facilitator superfamily (MFS) profile" evidence="9">
    <location>
        <begin position="88"/>
        <end position="691"/>
    </location>
</feature>
<feature type="transmembrane region" description="Helical" evidence="8">
    <location>
        <begin position="258"/>
        <end position="278"/>
    </location>
</feature>
<dbReference type="InterPro" id="IPR020846">
    <property type="entry name" value="MFS_dom"/>
</dbReference>
<dbReference type="OrthoDB" id="5062115at2759"/>
<feature type="transmembrane region" description="Helical" evidence="8">
    <location>
        <begin position="127"/>
        <end position="148"/>
    </location>
</feature>
<evidence type="ECO:0000256" key="7">
    <source>
        <dbReference type="ARBA" id="ARBA00023157"/>
    </source>
</evidence>
<comment type="similarity">
    <text evidence="2 8">Belongs to the organo anion transporter (TC 2.A.60) family.</text>
</comment>
<comment type="caution">
    <text evidence="11">The sequence shown here is derived from an EMBL/GenBank/DDBJ whole genome shotgun (WGS) entry which is preliminary data.</text>
</comment>
<evidence type="ECO:0000256" key="6">
    <source>
        <dbReference type="ARBA" id="ARBA00023136"/>
    </source>
</evidence>
<keyword evidence="5 8" id="KW-1133">Transmembrane helix</keyword>
<feature type="transmembrane region" description="Helical" evidence="8">
    <location>
        <begin position="169"/>
        <end position="187"/>
    </location>
</feature>
<feature type="transmembrane region" description="Helical" evidence="8">
    <location>
        <begin position="308"/>
        <end position="330"/>
    </location>
</feature>
<feature type="transmembrane region" description="Helical" evidence="8">
    <location>
        <begin position="614"/>
        <end position="635"/>
    </location>
</feature>
<evidence type="ECO:0000259" key="9">
    <source>
        <dbReference type="PROSITE" id="PS50850"/>
    </source>
</evidence>
<dbReference type="InterPro" id="IPR036259">
    <property type="entry name" value="MFS_trans_sf"/>
</dbReference>
<dbReference type="EMBL" id="CAJHNH020000669">
    <property type="protein sequence ID" value="CAG5119222.1"/>
    <property type="molecule type" value="Genomic_DNA"/>
</dbReference>
<reference evidence="11" key="1">
    <citation type="submission" date="2021-04" db="EMBL/GenBank/DDBJ databases">
        <authorList>
            <consortium name="Molecular Ecology Group"/>
        </authorList>
    </citation>
    <scope>NUCLEOTIDE SEQUENCE</scope>
</reference>
<name>A0A8S3YUG4_9EUPU</name>
<organism evidence="11 12">
    <name type="scientific">Candidula unifasciata</name>
    <dbReference type="NCBI Taxonomy" id="100452"/>
    <lineage>
        <taxon>Eukaryota</taxon>
        <taxon>Metazoa</taxon>
        <taxon>Spiralia</taxon>
        <taxon>Lophotrochozoa</taxon>
        <taxon>Mollusca</taxon>
        <taxon>Gastropoda</taxon>
        <taxon>Heterobranchia</taxon>
        <taxon>Euthyneura</taxon>
        <taxon>Panpulmonata</taxon>
        <taxon>Eupulmonata</taxon>
        <taxon>Stylommatophora</taxon>
        <taxon>Helicina</taxon>
        <taxon>Helicoidea</taxon>
        <taxon>Geomitridae</taxon>
        <taxon>Candidula</taxon>
    </lineage>
</organism>
<keyword evidence="3" id="KW-1003">Cell membrane</keyword>
<keyword evidence="8" id="KW-0406">Ion transport</keyword>
<dbReference type="PANTHER" id="PTHR11388:SF100">
    <property type="entry name" value="SOLUTE CARRIER ORGANIC ANION TRANSPORTER FAMILY MEMBER 4A1"/>
    <property type="match status" value="1"/>
</dbReference>
<sequence>MGDLYVVENGAKPVDLAQTEDTSSTAEILGVENGYPGGRRKSDSKMCNNKVDVDKVGMDDEKDDGSGPCGWGKLQFECCKRFLNARWFLVVLTICGACQGMAVNGFVNTVISTVERRFEISSTESGLIASCYDIMFVILVIPISYFGGQGHKPKYLGKSFYLSTRVGRIGIFVLGIGSFVFALPHFITDSYHVENADETVCKLQSNDTASCSSGGSTSLSNYKYFFYLGQLLHGAGATPLYTLGVTYLDENVPQRSSAFYNGIFYTGAIIGPAAGYMVGAKFLDIYTDVTVDPASLGLDPSNPKWIGAWWIGFLISGMMGVLLALPMLAYPAALPGSKKYALERGQETQASSQVDQTGQHRGLKDILLSLKYLMTNIPFMFINIAAAAEGILVAGFSTFMPKFIEYEFGLSAGTAALYVGLAVVPAGGGATFGGGFIVKCFNLKVRGILRLCTVMSFVVCVLSVALLMECDTTPFAGVTLSYGQTDVGAATFLGKNLENTCNQNCSCVEEDYFPVCGRDKVMYFSPCYAGCTDVIHEGSVKRYANCSCVNYNLTASDYTEGSTYMAEFGKCEFNCKWLTLFMLCFGFMIVFVFITSMPSLTATLRCVPDHQRSFGLGIQWIVARCLGSIPGPILFGKMFDFACLLWQKRCSGDGSCFFYDTHKLSLYLLALALAFAIATTLSFLLALIFYK</sequence>
<dbReference type="InterPro" id="IPR036058">
    <property type="entry name" value="Kazal_dom_sf"/>
</dbReference>
<evidence type="ECO:0000256" key="3">
    <source>
        <dbReference type="ARBA" id="ARBA00022475"/>
    </source>
</evidence>
<proteinExistence type="inferred from homology"/>
<feature type="transmembrane region" description="Helical" evidence="8">
    <location>
        <begin position="87"/>
        <end position="107"/>
    </location>
</feature>
<feature type="transmembrane region" description="Helical" evidence="8">
    <location>
        <begin position="667"/>
        <end position="690"/>
    </location>
</feature>
<dbReference type="SUPFAM" id="SSF103473">
    <property type="entry name" value="MFS general substrate transporter"/>
    <property type="match status" value="2"/>
</dbReference>